<protein>
    <submittedName>
        <fullName evidence="1">Gag protein</fullName>
    </submittedName>
</protein>
<feature type="non-terminal residue" evidence="1">
    <location>
        <position position="1"/>
    </location>
</feature>
<sequence>RVTINNRTYPASFLILQHCSREVILGMDFLSKHGAVIDLRSESITLTSEKALPTQTTPGSHALNVIEEHVTVPPLSSVIISVGTENPADFEGVIEGDQHLLVNRQICVARGIAELREGKATVMLTNFSNEYKHVSKGTTVAYVEDIVETSDALALAEFTEHAPTNQAHQLTFDVNPSLPTHKQEQLKTLLLQYKDCFSSSSRVRQTPVAQHRIITEESSRPLRQSPYRVSTREREAIKKQVDEML</sequence>
<accession>A0A131ZAA2</accession>
<dbReference type="SUPFAM" id="SSF51283">
    <property type="entry name" value="dUTPase-like"/>
    <property type="match status" value="1"/>
</dbReference>
<dbReference type="Pfam" id="PF08284">
    <property type="entry name" value="RVP_2"/>
    <property type="match status" value="1"/>
</dbReference>
<name>A0A131ZAA2_RHIAP</name>
<proteinExistence type="predicted"/>
<dbReference type="AlphaFoldDB" id="A0A131ZAA2"/>
<reference evidence="1" key="1">
    <citation type="journal article" date="2016" name="Ticks Tick Borne Dis.">
        <title>De novo assembly and annotation of the salivary gland transcriptome of Rhipicephalus appendiculatus male and female ticks during blood feeding.</title>
        <authorList>
            <person name="de Castro M.H."/>
            <person name="de Klerk D."/>
            <person name="Pienaar R."/>
            <person name="Latif A.A."/>
            <person name="Rees D.J."/>
            <person name="Mans B.J."/>
        </authorList>
    </citation>
    <scope>NUCLEOTIDE SEQUENCE</scope>
    <source>
        <tissue evidence="1">Salivary glands</tissue>
    </source>
</reference>
<dbReference type="Gene3D" id="3.10.10.10">
    <property type="entry name" value="HIV Type 1 Reverse Transcriptase, subunit A, domain 1"/>
    <property type="match status" value="1"/>
</dbReference>
<evidence type="ECO:0000313" key="1">
    <source>
        <dbReference type="EMBL" id="JAP88269.1"/>
    </source>
</evidence>
<dbReference type="Gene3D" id="2.40.70.10">
    <property type="entry name" value="Acid Proteases"/>
    <property type="match status" value="1"/>
</dbReference>
<dbReference type="EMBL" id="GEDV01000288">
    <property type="protein sequence ID" value="JAP88269.1"/>
    <property type="molecule type" value="Transcribed_RNA"/>
</dbReference>
<feature type="non-terminal residue" evidence="1">
    <location>
        <position position="245"/>
    </location>
</feature>
<dbReference type="InterPro" id="IPR021109">
    <property type="entry name" value="Peptidase_aspartic_dom_sf"/>
</dbReference>
<dbReference type="InterPro" id="IPR036157">
    <property type="entry name" value="dUTPase-like_sf"/>
</dbReference>
<organism evidence="1">
    <name type="scientific">Rhipicephalus appendiculatus</name>
    <name type="common">Brown ear tick</name>
    <dbReference type="NCBI Taxonomy" id="34631"/>
    <lineage>
        <taxon>Eukaryota</taxon>
        <taxon>Metazoa</taxon>
        <taxon>Ecdysozoa</taxon>
        <taxon>Arthropoda</taxon>
        <taxon>Chelicerata</taxon>
        <taxon>Arachnida</taxon>
        <taxon>Acari</taxon>
        <taxon>Parasitiformes</taxon>
        <taxon>Ixodida</taxon>
        <taxon>Ixodoidea</taxon>
        <taxon>Ixodidae</taxon>
        <taxon>Rhipicephalinae</taxon>
        <taxon>Rhipicephalus</taxon>
        <taxon>Rhipicephalus</taxon>
    </lineage>
</organism>